<organism evidence="2 3">
    <name type="scientific">Steccherinum ochraceum</name>
    <dbReference type="NCBI Taxonomy" id="92696"/>
    <lineage>
        <taxon>Eukaryota</taxon>
        <taxon>Fungi</taxon>
        <taxon>Dikarya</taxon>
        <taxon>Basidiomycota</taxon>
        <taxon>Agaricomycotina</taxon>
        <taxon>Agaricomycetes</taxon>
        <taxon>Polyporales</taxon>
        <taxon>Steccherinaceae</taxon>
        <taxon>Steccherinum</taxon>
    </lineage>
</organism>
<keyword evidence="3" id="KW-1185">Reference proteome</keyword>
<accession>A0A4R0R406</accession>
<dbReference type="STRING" id="92696.A0A4R0R406"/>
<feature type="region of interest" description="Disordered" evidence="1">
    <location>
        <begin position="76"/>
        <end position="112"/>
    </location>
</feature>
<reference evidence="2 3" key="1">
    <citation type="submission" date="2018-11" db="EMBL/GenBank/DDBJ databases">
        <title>Genome assembly of Steccherinum ochraceum LE-BIN_3174, the white-rot fungus of the Steccherinaceae family (The Residual Polyporoid clade, Polyporales, Basidiomycota).</title>
        <authorList>
            <person name="Fedorova T.V."/>
            <person name="Glazunova O.A."/>
            <person name="Landesman E.O."/>
            <person name="Moiseenko K.V."/>
            <person name="Psurtseva N.V."/>
            <person name="Savinova O.S."/>
            <person name="Shakhova N.V."/>
            <person name="Tyazhelova T.V."/>
            <person name="Vasina D.V."/>
        </authorList>
    </citation>
    <scope>NUCLEOTIDE SEQUENCE [LARGE SCALE GENOMIC DNA]</scope>
    <source>
        <strain evidence="2 3">LE-BIN_3174</strain>
    </source>
</reference>
<evidence type="ECO:0000256" key="1">
    <source>
        <dbReference type="SAM" id="MobiDB-lite"/>
    </source>
</evidence>
<dbReference type="EMBL" id="RWJN01000560">
    <property type="protein sequence ID" value="TCD60673.1"/>
    <property type="molecule type" value="Genomic_DNA"/>
</dbReference>
<evidence type="ECO:0000313" key="2">
    <source>
        <dbReference type="EMBL" id="TCD60673.1"/>
    </source>
</evidence>
<gene>
    <name evidence="2" type="ORF">EIP91_009707</name>
</gene>
<protein>
    <submittedName>
        <fullName evidence="2">Uncharacterized protein</fullName>
    </submittedName>
</protein>
<evidence type="ECO:0000313" key="3">
    <source>
        <dbReference type="Proteomes" id="UP000292702"/>
    </source>
</evidence>
<dbReference type="Proteomes" id="UP000292702">
    <property type="component" value="Unassembled WGS sequence"/>
</dbReference>
<dbReference type="AlphaFoldDB" id="A0A4R0R406"/>
<proteinExistence type="predicted"/>
<name>A0A4R0R406_9APHY</name>
<comment type="caution">
    <text evidence="2">The sequence shown here is derived from an EMBL/GenBank/DDBJ whole genome shotgun (WGS) entry which is preliminary data.</text>
</comment>
<feature type="compositionally biased region" description="Polar residues" evidence="1">
    <location>
        <begin position="85"/>
        <end position="100"/>
    </location>
</feature>
<sequence length="220" mass="24432">MSVSLPEELFRFNCRNCGKKCDTNTALSRHLSHRPDCFATLYQHTQAPSSHLAPPGIPDSSDAKFDEDIDMDLNEDEDSFVPSGSLGTIDSTPWSSNAASSPLGPPPPKRTRVAVEDVPEDEEEGLFGVDFEPEAGVPLRNAETSYEQLRKAQVDQNLPPCAPFPDDDEWGLARWLVKSGLSQSEIDKFLKLPIVEKRMNLSFKSKYTFFQKVDKLSSGP</sequence>
<dbReference type="OrthoDB" id="2803297at2759"/>